<dbReference type="AlphaFoldDB" id="A0A7R7EIK4"/>
<sequence length="115" mass="12855">MTKLFLKYISIIITIYLLSQVIDTIHIDSTAALLGMGFVLLLVNLLIKPLLLLLTFPISILTLGLFTFVINAWTIMISDAFVSGVQMGGFMNSLIAAFIISILHHMLRDMKKKEN</sequence>
<evidence type="ECO:0000256" key="1">
    <source>
        <dbReference type="SAM" id="Phobius"/>
    </source>
</evidence>
<keyword evidence="3" id="KW-1185">Reference proteome</keyword>
<feature type="transmembrane region" description="Helical" evidence="1">
    <location>
        <begin position="29"/>
        <end position="47"/>
    </location>
</feature>
<gene>
    <name evidence="2" type="ORF">bsdtb5_06950</name>
</gene>
<dbReference type="InterPro" id="IPR007165">
    <property type="entry name" value="Phage_holin_4_2"/>
</dbReference>
<protein>
    <recommendedName>
        <fullName evidence="4">Phage holin family protein</fullName>
    </recommendedName>
</protein>
<keyword evidence="1" id="KW-0472">Membrane</keyword>
<dbReference type="PANTHER" id="PTHR37309">
    <property type="entry name" value="SLR0284 PROTEIN"/>
    <property type="match status" value="1"/>
</dbReference>
<dbReference type="KEGG" id="ahb:bsdtb5_06950"/>
<name>A0A7R7EIK4_9FIRM</name>
<reference evidence="2 3" key="1">
    <citation type="submission" date="2020-11" db="EMBL/GenBank/DDBJ databases">
        <title>Draft genome sequencing of a Lachnospiraceae strain isolated from anoxic soil subjected to BSD treatment.</title>
        <authorList>
            <person name="Uek A."/>
            <person name="Tonouchi A."/>
        </authorList>
    </citation>
    <scope>NUCLEOTIDE SEQUENCE [LARGE SCALE GENOMIC DNA]</scope>
    <source>
        <strain evidence="2 3">TB5</strain>
    </source>
</reference>
<evidence type="ECO:0000313" key="2">
    <source>
        <dbReference type="EMBL" id="BCN29400.1"/>
    </source>
</evidence>
<dbReference type="RefSeq" id="WP_271714680.1">
    <property type="nucleotide sequence ID" value="NZ_AP024169.1"/>
</dbReference>
<feature type="transmembrane region" description="Helical" evidence="1">
    <location>
        <begin position="5"/>
        <end position="23"/>
    </location>
</feature>
<dbReference type="Pfam" id="PF04020">
    <property type="entry name" value="Phage_holin_4_2"/>
    <property type="match status" value="1"/>
</dbReference>
<evidence type="ECO:0008006" key="4">
    <source>
        <dbReference type="Google" id="ProtNLM"/>
    </source>
</evidence>
<dbReference type="PANTHER" id="PTHR37309:SF1">
    <property type="entry name" value="SLR0284 PROTEIN"/>
    <property type="match status" value="1"/>
</dbReference>
<keyword evidence="1" id="KW-1133">Transmembrane helix</keyword>
<accession>A0A7R7EIK4</accession>
<feature type="transmembrane region" description="Helical" evidence="1">
    <location>
        <begin position="89"/>
        <end position="107"/>
    </location>
</feature>
<feature type="transmembrane region" description="Helical" evidence="1">
    <location>
        <begin position="54"/>
        <end position="77"/>
    </location>
</feature>
<proteinExistence type="predicted"/>
<dbReference type="Proteomes" id="UP000595897">
    <property type="component" value="Chromosome"/>
</dbReference>
<dbReference type="EMBL" id="AP024169">
    <property type="protein sequence ID" value="BCN29400.1"/>
    <property type="molecule type" value="Genomic_DNA"/>
</dbReference>
<keyword evidence="1" id="KW-0812">Transmembrane</keyword>
<evidence type="ECO:0000313" key="3">
    <source>
        <dbReference type="Proteomes" id="UP000595897"/>
    </source>
</evidence>
<organism evidence="2 3">
    <name type="scientific">Anaeromicropila herbilytica</name>
    <dbReference type="NCBI Taxonomy" id="2785025"/>
    <lineage>
        <taxon>Bacteria</taxon>
        <taxon>Bacillati</taxon>
        <taxon>Bacillota</taxon>
        <taxon>Clostridia</taxon>
        <taxon>Lachnospirales</taxon>
        <taxon>Lachnospiraceae</taxon>
        <taxon>Anaeromicropila</taxon>
    </lineage>
</organism>